<comment type="caution">
    <text evidence="2">The sequence shown here is derived from an EMBL/GenBank/DDBJ whole genome shotgun (WGS) entry which is preliminary data.</text>
</comment>
<gene>
    <name evidence="2" type="ORF">GCM10009409_34730</name>
</gene>
<dbReference type="PANTHER" id="PTHR33840:SF1">
    <property type="entry name" value="TLE1 PHOSPHOLIPASE DOMAIN-CONTAINING PROTEIN"/>
    <property type="match status" value="1"/>
</dbReference>
<dbReference type="Pfam" id="PF09994">
    <property type="entry name" value="T6SS_Tle1-like_cat"/>
    <property type="match status" value="1"/>
</dbReference>
<organism evidence="2 3">
    <name type="scientific">Shewanella saliphila</name>
    <dbReference type="NCBI Taxonomy" id="2282698"/>
    <lineage>
        <taxon>Bacteria</taxon>
        <taxon>Pseudomonadati</taxon>
        <taxon>Pseudomonadota</taxon>
        <taxon>Gammaproteobacteria</taxon>
        <taxon>Alteromonadales</taxon>
        <taxon>Shewanellaceae</taxon>
        <taxon>Shewanella</taxon>
    </lineage>
</organism>
<dbReference type="EMBL" id="BMQV01000050">
    <property type="protein sequence ID" value="GGP66576.1"/>
    <property type="molecule type" value="Genomic_DNA"/>
</dbReference>
<accession>A0ABQ2QBW5</accession>
<reference evidence="3" key="1">
    <citation type="journal article" date="2019" name="Int. J. Syst. Evol. Microbiol.">
        <title>The Global Catalogue of Microorganisms (GCM) 10K type strain sequencing project: providing services to taxonomists for standard genome sequencing and annotation.</title>
        <authorList>
            <consortium name="The Broad Institute Genomics Platform"/>
            <consortium name="The Broad Institute Genome Sequencing Center for Infectious Disease"/>
            <person name="Wu L."/>
            <person name="Ma J."/>
        </authorList>
    </citation>
    <scope>NUCLEOTIDE SEQUENCE [LARGE SCALE GENOMIC DNA]</scope>
    <source>
        <strain evidence="3">JCM 32304</strain>
    </source>
</reference>
<protein>
    <recommendedName>
        <fullName evidence="1">T6SS Phospholipase effector Tle1-like catalytic domain-containing protein</fullName>
    </recommendedName>
</protein>
<keyword evidence="3" id="KW-1185">Reference proteome</keyword>
<dbReference type="PANTHER" id="PTHR33840">
    <property type="match status" value="1"/>
</dbReference>
<evidence type="ECO:0000313" key="3">
    <source>
        <dbReference type="Proteomes" id="UP000654367"/>
    </source>
</evidence>
<name>A0ABQ2QBW5_9GAMM</name>
<dbReference type="InterPro" id="IPR018712">
    <property type="entry name" value="Tle1-like_cat"/>
</dbReference>
<feature type="domain" description="T6SS Phospholipase effector Tle1-like catalytic" evidence="1">
    <location>
        <begin position="15"/>
        <end position="272"/>
    </location>
</feature>
<proteinExistence type="predicted"/>
<dbReference type="Proteomes" id="UP000654367">
    <property type="component" value="Unassembled WGS sequence"/>
</dbReference>
<sequence length="357" mass="40731">MTGRLRQGAKKVMKKRIVICADGTWNRPEKDLEKDHATNVLKLARAIKPLGDDGVPQQVFYDWGIGSYHDALIGGATGRGLHKNIMDTYRYIVQNYSPGDDIYLFGFSRGAYTVRCLCGLINNCGIVTRPDAKLIQQAFEHYKMKSKPFAPEGERSVEFRQQHSHPSREVAFVGVWDTVGAMGIPVSFLGLFEDKDEFYDTKLGHNVKVARHALALDEHRSDFEPTIWQPRSGIDIQQVWFAGAHSNIGGSCAPNRDGSTLSDIALQWMLNQAKMFKLTVELHLSDTLLPNPMADIHDSYRSFYRVKKRFLRQLDPELVPIVLHKSVKTRWLNDNNYRPKNLVNYIDHYGWPDKLVE</sequence>
<evidence type="ECO:0000259" key="1">
    <source>
        <dbReference type="Pfam" id="PF09994"/>
    </source>
</evidence>
<evidence type="ECO:0000313" key="2">
    <source>
        <dbReference type="EMBL" id="GGP66576.1"/>
    </source>
</evidence>